<evidence type="ECO:0000256" key="1">
    <source>
        <dbReference type="SAM" id="SignalP"/>
    </source>
</evidence>
<gene>
    <name evidence="2" type="ORF">PITC_022530</name>
</gene>
<accession>A0A0A2KBU0</accession>
<dbReference type="HOGENOM" id="CLU_2776727_0_0_1"/>
<dbReference type="Proteomes" id="UP000030104">
    <property type="component" value="Unassembled WGS sequence"/>
</dbReference>
<evidence type="ECO:0000313" key="2">
    <source>
        <dbReference type="EMBL" id="KGO64403.1"/>
    </source>
</evidence>
<keyword evidence="3" id="KW-1185">Reference proteome</keyword>
<dbReference type="AlphaFoldDB" id="A0A0A2KBU0"/>
<dbReference type="PhylomeDB" id="A0A0A2KBU0"/>
<sequence length="69" mass="7142">MCHGVLILPAGLRASVTTAVAATGPVISDLRSLAAYEPSDCKNVSCRIGLRLQYSSQGVAATPRTSELP</sequence>
<proteinExistence type="predicted"/>
<reference evidence="2 3" key="1">
    <citation type="journal article" date="2015" name="Mol. Plant Microbe Interact.">
        <title>Genome, transcriptome, and functional analyses of Penicillium expansum provide new insights into secondary metabolism and pathogenicity.</title>
        <authorList>
            <person name="Ballester A.R."/>
            <person name="Marcet-Houben M."/>
            <person name="Levin E."/>
            <person name="Sela N."/>
            <person name="Selma-Lazaro C."/>
            <person name="Carmona L."/>
            <person name="Wisniewski M."/>
            <person name="Droby S."/>
            <person name="Gonzalez-Candelas L."/>
            <person name="Gabaldon T."/>
        </authorList>
    </citation>
    <scope>NUCLEOTIDE SEQUENCE [LARGE SCALE GENOMIC DNA]</scope>
    <source>
        <strain evidence="2 3">PHI-1</strain>
    </source>
</reference>
<evidence type="ECO:0000313" key="3">
    <source>
        <dbReference type="Proteomes" id="UP000030104"/>
    </source>
</evidence>
<keyword evidence="1" id="KW-0732">Signal</keyword>
<name>A0A0A2KBU0_PENIT</name>
<feature type="signal peptide" evidence="1">
    <location>
        <begin position="1"/>
        <end position="21"/>
    </location>
</feature>
<comment type="caution">
    <text evidence="2">The sequence shown here is derived from an EMBL/GenBank/DDBJ whole genome shotgun (WGS) entry which is preliminary data.</text>
</comment>
<protein>
    <submittedName>
        <fullName evidence="2">Uncharacterized protein</fullName>
    </submittedName>
</protein>
<feature type="chain" id="PRO_5002001352" evidence="1">
    <location>
        <begin position="22"/>
        <end position="69"/>
    </location>
</feature>
<dbReference type="OrthoDB" id="4376024at2759"/>
<dbReference type="EMBL" id="JQGA01001585">
    <property type="protein sequence ID" value="KGO64403.1"/>
    <property type="molecule type" value="Genomic_DNA"/>
</dbReference>
<organism evidence="2 3">
    <name type="scientific">Penicillium italicum</name>
    <name type="common">Blue mold</name>
    <dbReference type="NCBI Taxonomy" id="40296"/>
    <lineage>
        <taxon>Eukaryota</taxon>
        <taxon>Fungi</taxon>
        <taxon>Dikarya</taxon>
        <taxon>Ascomycota</taxon>
        <taxon>Pezizomycotina</taxon>
        <taxon>Eurotiomycetes</taxon>
        <taxon>Eurotiomycetidae</taxon>
        <taxon>Eurotiales</taxon>
        <taxon>Aspergillaceae</taxon>
        <taxon>Penicillium</taxon>
    </lineage>
</organism>